<dbReference type="Proteomes" id="UP000007013">
    <property type="component" value="Chromosome"/>
</dbReference>
<dbReference type="PANTHER" id="PTHR36114:SF1">
    <property type="entry name" value="16.7 KDA PROTEIN IN WHIE LOCUS"/>
    <property type="match status" value="1"/>
</dbReference>
<dbReference type="InterPro" id="IPR014710">
    <property type="entry name" value="RmlC-like_jellyroll"/>
</dbReference>
<evidence type="ECO:0000313" key="2">
    <source>
        <dbReference type="EMBL" id="ACB75854.1"/>
    </source>
</evidence>
<dbReference type="KEGG" id="ote:Oter_2572"/>
<evidence type="ECO:0000313" key="3">
    <source>
        <dbReference type="Proteomes" id="UP000007013"/>
    </source>
</evidence>
<keyword evidence="3" id="KW-1185">Reference proteome</keyword>
<dbReference type="InterPro" id="IPR052044">
    <property type="entry name" value="PKS_Associated_Protein"/>
</dbReference>
<name>B1ZTX2_OPITP</name>
<dbReference type="Gene3D" id="2.60.120.10">
    <property type="entry name" value="Jelly Rolls"/>
    <property type="match status" value="1"/>
</dbReference>
<dbReference type="CDD" id="cd02226">
    <property type="entry name" value="cupin_YdbB-like"/>
    <property type="match status" value="1"/>
</dbReference>
<dbReference type="InterPro" id="IPR011051">
    <property type="entry name" value="RmlC_Cupin_sf"/>
</dbReference>
<dbReference type="eggNOG" id="COG0662">
    <property type="taxonomic scope" value="Bacteria"/>
</dbReference>
<dbReference type="RefSeq" id="WP_012375389.1">
    <property type="nucleotide sequence ID" value="NC_010571.1"/>
</dbReference>
<organism evidence="2 3">
    <name type="scientific">Opitutus terrae (strain DSM 11246 / JCM 15787 / PB90-1)</name>
    <dbReference type="NCBI Taxonomy" id="452637"/>
    <lineage>
        <taxon>Bacteria</taxon>
        <taxon>Pseudomonadati</taxon>
        <taxon>Verrucomicrobiota</taxon>
        <taxon>Opitutia</taxon>
        <taxon>Opitutales</taxon>
        <taxon>Opitutaceae</taxon>
        <taxon>Opitutus</taxon>
    </lineage>
</organism>
<dbReference type="STRING" id="452637.Oter_2572"/>
<evidence type="ECO:0000259" key="1">
    <source>
        <dbReference type="Pfam" id="PF07883"/>
    </source>
</evidence>
<accession>B1ZTX2</accession>
<gene>
    <name evidence="2" type="ordered locus">Oter_2572</name>
</gene>
<dbReference type="Pfam" id="PF07883">
    <property type="entry name" value="Cupin_2"/>
    <property type="match status" value="1"/>
</dbReference>
<dbReference type="EMBL" id="CP001032">
    <property type="protein sequence ID" value="ACB75854.1"/>
    <property type="molecule type" value="Genomic_DNA"/>
</dbReference>
<dbReference type="SUPFAM" id="SSF51182">
    <property type="entry name" value="RmlC-like cupins"/>
    <property type="match status" value="1"/>
</dbReference>
<protein>
    <submittedName>
        <fullName evidence="2">Cupin 2 conserved barrel domain protein</fullName>
    </submittedName>
</protein>
<dbReference type="PANTHER" id="PTHR36114">
    <property type="entry name" value="16.7 KDA PROTEIN IN WHIE LOCUS"/>
    <property type="match status" value="1"/>
</dbReference>
<reference evidence="2 3" key="1">
    <citation type="journal article" date="2011" name="J. Bacteriol.">
        <title>Genome sequence of the verrucomicrobium Opitutus terrae PB90-1, an abundant inhabitant of rice paddy soil ecosystems.</title>
        <authorList>
            <person name="van Passel M.W."/>
            <person name="Kant R."/>
            <person name="Palva A."/>
            <person name="Copeland A."/>
            <person name="Lucas S."/>
            <person name="Lapidus A."/>
            <person name="Glavina del Rio T."/>
            <person name="Pitluck S."/>
            <person name="Goltsman E."/>
            <person name="Clum A."/>
            <person name="Sun H."/>
            <person name="Schmutz J."/>
            <person name="Larimer F.W."/>
            <person name="Land M.L."/>
            <person name="Hauser L."/>
            <person name="Kyrpides N."/>
            <person name="Mikhailova N."/>
            <person name="Richardson P.P."/>
            <person name="Janssen P.H."/>
            <person name="de Vos W.M."/>
            <person name="Smidt H."/>
        </authorList>
    </citation>
    <scope>NUCLEOTIDE SEQUENCE [LARGE SCALE GENOMIC DNA]</scope>
    <source>
        <strain evidence="3">DSM 11246 / JCM 15787 / PB90-1</strain>
    </source>
</reference>
<feature type="domain" description="Cupin type-2" evidence="1">
    <location>
        <begin position="37"/>
        <end position="95"/>
    </location>
</feature>
<dbReference type="OrthoDB" id="9794183at2"/>
<sequence length="121" mass="13974">MNPIDLTAAFATITTHWDPHIVGELNGQYVKCVKLRGDFVWHHHDHEDELFLVHRGTLEMRLRDRTVTLQPGQFFIVPRGVEHQPAARDEVEVVLFEPAGTLNTGNVREARTRDTLKRLDR</sequence>
<dbReference type="AlphaFoldDB" id="B1ZTX2"/>
<proteinExistence type="predicted"/>
<dbReference type="InterPro" id="IPR013096">
    <property type="entry name" value="Cupin_2"/>
</dbReference>
<dbReference type="HOGENOM" id="CLU_131430_1_0_0"/>